<name>A0A4T0X269_9ASCO</name>
<dbReference type="Proteomes" id="UP000307173">
    <property type="component" value="Unassembled WGS sequence"/>
</dbReference>
<proteinExistence type="predicted"/>
<evidence type="ECO:0000313" key="2">
    <source>
        <dbReference type="Proteomes" id="UP000307173"/>
    </source>
</evidence>
<comment type="caution">
    <text evidence="1">The sequence shown here is derived from an EMBL/GenBank/DDBJ whole genome shotgun (WGS) entry which is preliminary data.</text>
</comment>
<accession>A0A4T0X269</accession>
<reference evidence="1 2" key="1">
    <citation type="journal article" date="2019" name="Front. Genet.">
        <title>Whole-Genome Sequencing of the Opportunistic Yeast Pathogen Candida inconspicua Uncovers Its Hybrid Origin.</title>
        <authorList>
            <person name="Mixao V."/>
            <person name="Hansen A.P."/>
            <person name="Saus E."/>
            <person name="Boekhout T."/>
            <person name="Lass-Florl C."/>
            <person name="Gabaldon T."/>
        </authorList>
    </citation>
    <scope>NUCLEOTIDE SEQUENCE [LARGE SCALE GENOMIC DNA]</scope>
    <source>
        <strain evidence="1 2">CBS 180</strain>
    </source>
</reference>
<dbReference type="STRING" id="52247.A0A4T0X269"/>
<dbReference type="OrthoDB" id="46189at2759"/>
<dbReference type="AlphaFoldDB" id="A0A4T0X269"/>
<keyword evidence="2" id="KW-1185">Reference proteome</keyword>
<sequence length="781" mass="91783">MTTNLRYENIIKKSSDELFSEYSIEELGQIIDKLGGDVNSKKQKLRMLVGNKYRDLLSVADDIMKMDTISTKQNEELTDLIYKKSNYNSKFLINLSRFNNSINDFKLQSLQSENMDKVFYNLVHDLSYLLLCLKNNLNYDDQENETPDESEFDTENPDFEEFVNNYKTVSNHLMNDFVIIAKHIYLIDYFFANLIIANPCSVSVMQLNNSRNEFHHIVEYYVSKLRHESDSDFILNLSLSFIISTKNDADVIDWITSKRLNYFQRLIKSKSTFHDLLNYVYTTIEFINTLKSRLSLLVNRVKSNNASSSWIRQTPFKKWEKWLKTENCDFKIQSSGFIKRNTDEIVNSWKENISNLLVSKFDEELVSSSKNLIHMVTLLKSALISFKNFSSLASLPVGEKNIVNYVIEEWKRMFSTELAVEINEFSVFKNLVIETFNSEEKVLELIDVSEDTFLIDYSRNFSIDYFFEKLHDKKPSNSVFMLLDDFRRDLGSIVTSMESLKALSLLIVKPIISVDDTDDEVFWKNISQTLVRLLETSVEESIFHLSESVNGFFDKLKLEISKGAVSNTRYFYIIRILTELEGKIRLKEFYETLNKFTITNNYPVEMEKSIEELLESCFEFITNSVFESMKPHLNNIFANRLQKEYNEISLWETVDNKHLPTTCSIEINTLLLTFVDSLVKAENSTYADLFTLKAFEKSRIKTISLFVEAIENFVKENRDFDDDKLLITYADYLFLKFMKSDIEEDRDIELLFVERFHMLEDEGYRKKILNMIEENYKKQSL</sequence>
<gene>
    <name evidence="1" type="ORF">CANINC_002186</name>
</gene>
<organism evidence="1 2">
    <name type="scientific">Pichia inconspicua</name>
    <dbReference type="NCBI Taxonomy" id="52247"/>
    <lineage>
        <taxon>Eukaryota</taxon>
        <taxon>Fungi</taxon>
        <taxon>Dikarya</taxon>
        <taxon>Ascomycota</taxon>
        <taxon>Saccharomycotina</taxon>
        <taxon>Pichiomycetes</taxon>
        <taxon>Pichiales</taxon>
        <taxon>Pichiaceae</taxon>
        <taxon>Pichia</taxon>
    </lineage>
</organism>
<feature type="non-terminal residue" evidence="1">
    <location>
        <position position="781"/>
    </location>
</feature>
<dbReference type="Pfam" id="PF08700">
    <property type="entry name" value="VPS51_Exo84_N"/>
    <property type="match status" value="1"/>
</dbReference>
<dbReference type="EMBL" id="SELW01000354">
    <property type="protein sequence ID" value="TID28978.1"/>
    <property type="molecule type" value="Genomic_DNA"/>
</dbReference>
<evidence type="ECO:0000313" key="1">
    <source>
        <dbReference type="EMBL" id="TID28978.1"/>
    </source>
</evidence>
<protein>
    <submittedName>
        <fullName evidence="1">Uncharacterized protein</fullName>
    </submittedName>
</protein>